<dbReference type="PROSITE" id="PS51766">
    <property type="entry name" value="DOCKERIN"/>
    <property type="match status" value="1"/>
</dbReference>
<dbReference type="PANTHER" id="PTHR46343">
    <property type="entry name" value="HYR DOMAIN-CONTAINING PROTEIN"/>
    <property type="match status" value="1"/>
</dbReference>
<dbReference type="GO" id="GO:0004252">
    <property type="term" value="F:serine-type endopeptidase activity"/>
    <property type="evidence" value="ECO:0007669"/>
    <property type="project" value="InterPro"/>
</dbReference>
<dbReference type="InterPro" id="IPR008979">
    <property type="entry name" value="Galactose-bd-like_sf"/>
</dbReference>
<feature type="domain" description="P/Homo B" evidence="7">
    <location>
        <begin position="545"/>
        <end position="708"/>
    </location>
</feature>
<dbReference type="InterPro" id="IPR002884">
    <property type="entry name" value="P_dom"/>
</dbReference>
<accession>A0A9D7SZN6</accession>
<feature type="signal peptide" evidence="4">
    <location>
        <begin position="1"/>
        <end position="33"/>
    </location>
</feature>
<dbReference type="GO" id="GO:0000272">
    <property type="term" value="P:polysaccharide catabolic process"/>
    <property type="evidence" value="ECO:0007669"/>
    <property type="project" value="InterPro"/>
</dbReference>
<dbReference type="PROSITE" id="PS51829">
    <property type="entry name" value="P_HOMO_B"/>
    <property type="match status" value="1"/>
</dbReference>
<proteinExistence type="predicted"/>
<sequence length="1981" mass="212560">MKKKNFTILSNKLVGSLLFACVLSLGFATNAKAVIALTFANAGSTMYTPGQNNALAFTVTGVGSEWVDRLTLTFPAGVTVNSAAPNGTGGCATQVGVRLICSPSVSWCTATGAVCGLGAMGNSFCGFWQAGAQNLTVDIAVPANFTGPMVVTLNSKGESGGTDVDMLTLAQAVPFVPCALVCPANLTVTLDPGACSAILSYTVPTTGNCLIGGSVTGFQGAYAPSAINYYQYDAGIFTNPPTPFTNAYAITFNSPTNTTLQLKDADFGFSPGPNIFFFNGVEWTNNTGASQNVSFNWTYTTNDGPFFDRFEMLLGTNAQNFANTNFGNQEGLWTRITNINGATNQNGTVMVSVPANGRLALSAFTLDGGFGPCTVNISNFVVSSILPALPVLTSGLPSGSAFPIGTTQNCYSVTANNAAGAPVTTSCCFNITVNEFPSPSTTLACNDNVQVSVNDECEAFVSTSMILEGDVYGCYDDYLVSIQGFGSGQGGVTINSSAVGQTLTVTVFDPETGNSCWGTISVEDKLPPTIECRNITVLCGEALPTVPAPELIGYQNILYTGLNDLVETNSFTYNFDFSYLPTGTPVLDVDVRIKIDDHTWLPDLNVELTSPSGLTKSIFTIGGCVGQDWPINAILDDAGFAVTLCNQLNGAPGFRMQPMVAGVATPLLFNFNALDASGVWKVKISDNAAGDDGHIREVGVFINVNLPQLDPADNCGDVDLTYTDTESGDPCEGLLITRHWVATDQSGNTAACDQVITVLPLVLDSVDCPAAYVGHCGESTDPSNTGWPSVNGTPITDDNNVCNIFVGFWDHTLNDCGNGVKIVRTWTILDWCTQTTLECVQVIKLADDEAPIISCPSDLTVGTDFWYCYANVSVPKPTVTDACGSAWTLALTATGGHIVNFGNNYVLNQVPVGTVTVTWTATDECGNHSSCSFTITVVDDVVPVALCDEHTVVSLTNDGPFGITLVPAKVFDDGSYDACGPVTFRARRMESCIDFDWTTDGACVDDIPGGIPPVNSRDKGTVSRPCVPFACCDVGAGPIMVELEVTDAAGNRNFCMVEAIVQDKISPFVQCPPDITVSCDFWFNVQEGTFVDADGNNNGNLDEDPLSPVFGNMYDAFQYNDDESVRQDIIINDPGNPHVSHPHFWGIDGWADDNCEVNLQVRVRVVNDCSGDALPPGAPAGAVKLVERRFSASDGNQGIAPGTCTQRIWVVDFDPFFITDITCGLYNNDDVVWPCDVLLTSCPDDLGDTGEPIVYDDACSLIGVAYEDQRFEFVDGACFKILRHWSVIDWCQYNSLTGEGLWHYVQVIKVHDNEGPEFLNCPTGPVTLCVADDGVSLPANNQAFLGHNNPLSSSCSVHLNLCQTVHETCSDIVNYDVKLYPFNGDEFIYVKPLTSVATDSSHNANLCFDTRTNSIKSIRDNGLPYNSPFCGDYHKLLWSAEDGCGNWSHCEYLIRLEDCKQPSPVCINGLSTVVMPIGGQVTIWAKDFNASSFDDCTAEEDLLYSFSGTSYTPSFTYTCDNVPAFGVELAVNIWVADGGTDDNCNGQISWSERNKDFCTTTIVITDNAHVCPDTSGSILAGEILTEDVQAVEKVSVTLTSPGHVFPTYVTVENGKYNFSNIIIPDNYTLNADRNDAHRNGVSTLDLVRIQKHLLGIEPLTSPYDLIAADANNSQSVSAIDLVELRKLILGIYTELPANKSWRFVDKSYQFADATHPWPFDEVIDVVNMNSNQYDKDFVAIKIGDVNNSVQANAKQVLPRSDKGVVSFVANDRVVTTGEMVDVAISSNDFAAIEGYQFTLQTQGLEFRGVESGIINMSDDNMGVFGSTLTASWNKAGGVSAKASDVLFTLKFQATAPGKLSTMIALNSKETQAEAYNTQDDIKGLKLTFRGAEHGAEFALYQNEPNPFKGNTVIGYDMPTSGKVTLTLFDVTGKVLFVKDQESVKGYNTISVSSKSIPSVGVLYYRLDANEYTATKKMVIIE</sequence>
<evidence type="ECO:0000256" key="3">
    <source>
        <dbReference type="ARBA" id="ARBA00022801"/>
    </source>
</evidence>
<keyword evidence="3" id="KW-0378">Hydrolase</keyword>
<dbReference type="CDD" id="cd14252">
    <property type="entry name" value="Dockerin_like"/>
    <property type="match status" value="1"/>
</dbReference>
<gene>
    <name evidence="8" type="ORF">IPP15_19635</name>
</gene>
<keyword evidence="1" id="KW-0645">Protease</keyword>
<dbReference type="Proteomes" id="UP000808337">
    <property type="component" value="Unassembled WGS sequence"/>
</dbReference>
<dbReference type="NCBIfam" id="TIGR04183">
    <property type="entry name" value="Por_Secre_tail"/>
    <property type="match status" value="1"/>
</dbReference>
<dbReference type="Gene3D" id="1.10.1330.10">
    <property type="entry name" value="Dockerin domain"/>
    <property type="match status" value="1"/>
</dbReference>
<dbReference type="PANTHER" id="PTHR46343:SF2">
    <property type="entry name" value="SUSHI_VON WILLEBRAND FACTOR TYPE A_EGF_PENTRAXIN DOMAIN-CONTAINING 1"/>
    <property type="match status" value="1"/>
</dbReference>
<evidence type="ECO:0000256" key="1">
    <source>
        <dbReference type="ARBA" id="ARBA00022670"/>
    </source>
</evidence>
<dbReference type="InterPro" id="IPR036439">
    <property type="entry name" value="Dockerin_dom_sf"/>
</dbReference>
<dbReference type="SUPFAM" id="SSF49785">
    <property type="entry name" value="Galactose-binding domain-like"/>
    <property type="match status" value="1"/>
</dbReference>
<comment type="caution">
    <text evidence="8">The sequence shown here is derived from an EMBL/GenBank/DDBJ whole genome shotgun (WGS) entry which is preliminary data.</text>
</comment>
<dbReference type="Gene3D" id="2.60.40.10">
    <property type="entry name" value="Immunoglobulins"/>
    <property type="match status" value="1"/>
</dbReference>
<dbReference type="Pfam" id="PF02494">
    <property type="entry name" value="HYR"/>
    <property type="match status" value="1"/>
</dbReference>
<evidence type="ECO:0000313" key="8">
    <source>
        <dbReference type="EMBL" id="MBK9984545.1"/>
    </source>
</evidence>
<dbReference type="InterPro" id="IPR013783">
    <property type="entry name" value="Ig-like_fold"/>
</dbReference>
<evidence type="ECO:0000259" key="7">
    <source>
        <dbReference type="PROSITE" id="PS51829"/>
    </source>
</evidence>
<dbReference type="InterPro" id="IPR026444">
    <property type="entry name" value="Secre_tail"/>
</dbReference>
<evidence type="ECO:0000259" key="6">
    <source>
        <dbReference type="PROSITE" id="PS51766"/>
    </source>
</evidence>
<feature type="domain" description="HYR" evidence="5">
    <location>
        <begin position="846"/>
        <end position="939"/>
    </location>
</feature>
<reference evidence="8 9" key="1">
    <citation type="submission" date="2020-10" db="EMBL/GenBank/DDBJ databases">
        <title>Connecting structure to function with the recovery of over 1000 high-quality activated sludge metagenome-assembled genomes encoding full-length rRNA genes using long-read sequencing.</title>
        <authorList>
            <person name="Singleton C.M."/>
            <person name="Petriglieri F."/>
            <person name="Kristensen J.M."/>
            <person name="Kirkegaard R.H."/>
            <person name="Michaelsen T.Y."/>
            <person name="Andersen M.H."/>
            <person name="Karst S.M."/>
            <person name="Dueholm M.S."/>
            <person name="Nielsen P.H."/>
            <person name="Albertsen M."/>
        </authorList>
    </citation>
    <scope>NUCLEOTIDE SEQUENCE [LARGE SCALE GENOMIC DNA]</scope>
    <source>
        <strain evidence="8">Ribe_18-Q3-R11-54_MAXAC.273</strain>
    </source>
</reference>
<keyword evidence="4" id="KW-0732">Signal</keyword>
<dbReference type="EMBL" id="JADKGY010000029">
    <property type="protein sequence ID" value="MBK9984545.1"/>
    <property type="molecule type" value="Genomic_DNA"/>
</dbReference>
<organism evidence="8 9">
    <name type="scientific">Candidatus Opimibacter skivensis</name>
    <dbReference type="NCBI Taxonomy" id="2982028"/>
    <lineage>
        <taxon>Bacteria</taxon>
        <taxon>Pseudomonadati</taxon>
        <taxon>Bacteroidota</taxon>
        <taxon>Saprospiria</taxon>
        <taxon>Saprospirales</taxon>
        <taxon>Saprospiraceae</taxon>
        <taxon>Candidatus Opimibacter</taxon>
    </lineage>
</organism>
<protein>
    <submittedName>
        <fullName evidence="8">HYR domain-containing protein</fullName>
    </submittedName>
</protein>
<feature type="chain" id="PRO_5038888446" evidence="4">
    <location>
        <begin position="34"/>
        <end position="1981"/>
    </location>
</feature>
<evidence type="ECO:0000313" key="9">
    <source>
        <dbReference type="Proteomes" id="UP000808337"/>
    </source>
</evidence>
<dbReference type="CDD" id="cd08547">
    <property type="entry name" value="Type_II_cohesin"/>
    <property type="match status" value="1"/>
</dbReference>
<dbReference type="SUPFAM" id="SSF63446">
    <property type="entry name" value="Type I dockerin domain"/>
    <property type="match status" value="1"/>
</dbReference>
<dbReference type="InterPro" id="IPR016134">
    <property type="entry name" value="Dockerin_dom"/>
</dbReference>
<dbReference type="Gene3D" id="2.60.120.260">
    <property type="entry name" value="Galactose-binding domain-like"/>
    <property type="match status" value="1"/>
</dbReference>
<dbReference type="Gene3D" id="2.60.40.680">
    <property type="match status" value="1"/>
</dbReference>
<evidence type="ECO:0000259" key="5">
    <source>
        <dbReference type="PROSITE" id="PS50825"/>
    </source>
</evidence>
<evidence type="ECO:0000256" key="2">
    <source>
        <dbReference type="ARBA" id="ARBA00022737"/>
    </source>
</evidence>
<dbReference type="InterPro" id="IPR043555">
    <property type="entry name" value="SRPX-like"/>
</dbReference>
<dbReference type="GO" id="GO:0006508">
    <property type="term" value="P:proteolysis"/>
    <property type="evidence" value="ECO:0007669"/>
    <property type="project" value="UniProtKB-KW"/>
</dbReference>
<name>A0A9D7SZN6_9BACT</name>
<dbReference type="PROSITE" id="PS50825">
    <property type="entry name" value="HYR"/>
    <property type="match status" value="1"/>
</dbReference>
<feature type="domain" description="Dockerin" evidence="6">
    <location>
        <begin position="1626"/>
        <end position="1697"/>
    </location>
</feature>
<evidence type="ECO:0000256" key="4">
    <source>
        <dbReference type="SAM" id="SignalP"/>
    </source>
</evidence>
<dbReference type="InterPro" id="IPR003410">
    <property type="entry name" value="HYR_dom"/>
</dbReference>
<keyword evidence="2" id="KW-0677">Repeat</keyword>